<evidence type="ECO:0000256" key="9">
    <source>
        <dbReference type="ARBA" id="ARBA00023172"/>
    </source>
</evidence>
<dbReference type="InterPro" id="IPR044068">
    <property type="entry name" value="CB"/>
</dbReference>
<dbReference type="Pfam" id="PF02899">
    <property type="entry name" value="Phage_int_SAM_1"/>
    <property type="match status" value="1"/>
</dbReference>
<dbReference type="InterPro" id="IPR011010">
    <property type="entry name" value="DNA_brk_join_enz"/>
</dbReference>
<sequence>MLPDSLARPVAAYLHYLASERRYSPATIEGYQRSLNQQGEILTKMGISDWCKAELADLRQLAMRLNRQKLKASSIANKLSALRSFYQYLLEQGKMSANPARGLIAPKQGRPLPKNLDIDTLTQLLNIDDETPLGRRDSAMMELFYASGLRLAELVSLDVKDIDLKRRELKVTGKGRKQRLLPFGQKALLALQRWLSVRGQLCQPGEQALFVSVRQQRITTRAVQQRLTVWAKRQHIGSHLNPHKLRHSFATHMLESSGDLRVVQELLGHANLSTTQIYTHLDFQHLAKVYDAAHPRAKRSK</sequence>
<evidence type="ECO:0000256" key="11">
    <source>
        <dbReference type="HAMAP-Rule" id="MF_01808"/>
    </source>
</evidence>
<evidence type="ECO:0000256" key="4">
    <source>
        <dbReference type="ARBA" id="ARBA00022490"/>
    </source>
</evidence>
<evidence type="ECO:0000313" key="14">
    <source>
        <dbReference type="EMBL" id="MFM2486047.1"/>
    </source>
</evidence>
<dbReference type="InterPro" id="IPR023009">
    <property type="entry name" value="Tyrosine_recombinase_XerC/XerD"/>
</dbReference>
<dbReference type="Gene3D" id="1.10.443.10">
    <property type="entry name" value="Intergrase catalytic core"/>
    <property type="match status" value="1"/>
</dbReference>
<comment type="similarity">
    <text evidence="2 11">Belongs to the 'phage' integrase family. XerC subfamily.</text>
</comment>
<evidence type="ECO:0000256" key="6">
    <source>
        <dbReference type="ARBA" id="ARBA00022829"/>
    </source>
</evidence>
<keyword evidence="7 11" id="KW-0229">DNA integration</keyword>
<feature type="domain" description="Tyr recombinase" evidence="12">
    <location>
        <begin position="111"/>
        <end position="291"/>
    </location>
</feature>
<evidence type="ECO:0000256" key="10">
    <source>
        <dbReference type="ARBA" id="ARBA00023306"/>
    </source>
</evidence>
<dbReference type="InterPro" id="IPR010998">
    <property type="entry name" value="Integrase_recombinase_N"/>
</dbReference>
<organism evidence="14 15">
    <name type="scientific">Celerinatantimonas yamalensis</name>
    <dbReference type="NCBI Taxonomy" id="559956"/>
    <lineage>
        <taxon>Bacteria</taxon>
        <taxon>Pseudomonadati</taxon>
        <taxon>Pseudomonadota</taxon>
        <taxon>Gammaproteobacteria</taxon>
        <taxon>Celerinatantimonadaceae</taxon>
        <taxon>Celerinatantimonas</taxon>
    </lineage>
</organism>
<proteinExistence type="inferred from homology"/>
<reference evidence="14 15" key="1">
    <citation type="journal article" date="2013" name="Int. J. Syst. Evol. Microbiol.">
        <title>Celerinatantimonas yamalensis sp. nov., a cold-adapted diazotrophic bacterium from a cold permafrost brine.</title>
        <authorList>
            <person name="Shcherbakova V."/>
            <person name="Chuvilskaya N."/>
            <person name="Rivkina E."/>
            <person name="Demidov N."/>
            <person name="Uchaeva V."/>
            <person name="Suetin S."/>
            <person name="Suzina N."/>
            <person name="Gilichinsky D."/>
        </authorList>
    </citation>
    <scope>NUCLEOTIDE SEQUENCE [LARGE SCALE GENOMIC DNA]</scope>
    <source>
        <strain evidence="14 15">C7</strain>
    </source>
</reference>
<keyword evidence="8 11" id="KW-0238">DNA-binding</keyword>
<feature type="domain" description="Core-binding (CB)" evidence="13">
    <location>
        <begin position="4"/>
        <end position="90"/>
    </location>
</feature>
<dbReference type="PANTHER" id="PTHR30349:SF81">
    <property type="entry name" value="TYROSINE RECOMBINASE XERC"/>
    <property type="match status" value="1"/>
</dbReference>
<evidence type="ECO:0000256" key="2">
    <source>
        <dbReference type="ARBA" id="ARBA00006657"/>
    </source>
</evidence>
<feature type="active site" evidence="11">
    <location>
        <position position="174"/>
    </location>
</feature>
<evidence type="ECO:0000313" key="15">
    <source>
        <dbReference type="Proteomes" id="UP001629953"/>
    </source>
</evidence>
<evidence type="ECO:0000256" key="8">
    <source>
        <dbReference type="ARBA" id="ARBA00023125"/>
    </source>
</evidence>
<dbReference type="RefSeq" id="WP_408624311.1">
    <property type="nucleotide sequence ID" value="NZ_JBEQCT010000006.1"/>
</dbReference>
<dbReference type="InterPro" id="IPR013762">
    <property type="entry name" value="Integrase-like_cat_sf"/>
</dbReference>
<feature type="active site" description="O-(3'-phospho-DNA)-tyrosine intermediate" evidence="11">
    <location>
        <position position="278"/>
    </location>
</feature>
<comment type="subunit">
    <text evidence="11">Forms a cyclic heterotetrameric complex composed of two molecules of XerC and two molecules of XerD.</text>
</comment>
<dbReference type="NCBIfam" id="TIGR02224">
    <property type="entry name" value="recomb_XerC"/>
    <property type="match status" value="1"/>
</dbReference>
<keyword evidence="15" id="KW-1185">Reference proteome</keyword>
<dbReference type="InterPro" id="IPR004107">
    <property type="entry name" value="Integrase_SAM-like_N"/>
</dbReference>
<evidence type="ECO:0000256" key="1">
    <source>
        <dbReference type="ARBA" id="ARBA00004496"/>
    </source>
</evidence>
<keyword evidence="10 11" id="KW-0131">Cell cycle</keyword>
<dbReference type="NCBIfam" id="NF001399">
    <property type="entry name" value="PRK00283.1"/>
    <property type="match status" value="1"/>
</dbReference>
<keyword evidence="4 11" id="KW-0963">Cytoplasm</keyword>
<dbReference type="PANTHER" id="PTHR30349">
    <property type="entry name" value="PHAGE INTEGRASE-RELATED"/>
    <property type="match status" value="1"/>
</dbReference>
<feature type="active site" evidence="11">
    <location>
        <position position="150"/>
    </location>
</feature>
<evidence type="ECO:0000259" key="12">
    <source>
        <dbReference type="PROSITE" id="PS51898"/>
    </source>
</evidence>
<evidence type="ECO:0000259" key="13">
    <source>
        <dbReference type="PROSITE" id="PS51900"/>
    </source>
</evidence>
<protein>
    <recommendedName>
        <fullName evidence="3 11">Tyrosine recombinase XerC</fullName>
    </recommendedName>
</protein>
<dbReference type="EMBL" id="JBEQCT010000006">
    <property type="protein sequence ID" value="MFM2486047.1"/>
    <property type="molecule type" value="Genomic_DNA"/>
</dbReference>
<comment type="caution">
    <text evidence="14">The sequence shown here is derived from an EMBL/GenBank/DDBJ whole genome shotgun (WGS) entry which is preliminary data.</text>
</comment>
<dbReference type="CDD" id="cd00798">
    <property type="entry name" value="INT_XerDC_C"/>
    <property type="match status" value="1"/>
</dbReference>
<keyword evidence="5 11" id="KW-0132">Cell division</keyword>
<dbReference type="SUPFAM" id="SSF56349">
    <property type="entry name" value="DNA breaking-rejoining enzymes"/>
    <property type="match status" value="1"/>
</dbReference>
<feature type="active site" evidence="11">
    <location>
        <position position="246"/>
    </location>
</feature>
<dbReference type="InterPro" id="IPR011931">
    <property type="entry name" value="Recomb_XerC"/>
</dbReference>
<keyword evidence="6 11" id="KW-0159">Chromosome partition</keyword>
<dbReference type="PROSITE" id="PS51898">
    <property type="entry name" value="TYR_RECOMBINASE"/>
    <property type="match status" value="1"/>
</dbReference>
<evidence type="ECO:0000256" key="3">
    <source>
        <dbReference type="ARBA" id="ARBA00015804"/>
    </source>
</evidence>
<dbReference type="SUPFAM" id="SSF47823">
    <property type="entry name" value="lambda integrase-like, N-terminal domain"/>
    <property type="match status" value="1"/>
</dbReference>
<name>A0ABW9G8L4_9GAMM</name>
<dbReference type="InterPro" id="IPR050090">
    <property type="entry name" value="Tyrosine_recombinase_XerCD"/>
</dbReference>
<feature type="active site" evidence="11">
    <location>
        <position position="243"/>
    </location>
</feature>
<feature type="active site" evidence="11">
    <location>
        <position position="269"/>
    </location>
</feature>
<dbReference type="Pfam" id="PF00589">
    <property type="entry name" value="Phage_integrase"/>
    <property type="match status" value="1"/>
</dbReference>
<evidence type="ECO:0000256" key="7">
    <source>
        <dbReference type="ARBA" id="ARBA00022908"/>
    </source>
</evidence>
<dbReference type="Proteomes" id="UP001629953">
    <property type="component" value="Unassembled WGS sequence"/>
</dbReference>
<gene>
    <name evidence="11 14" type="primary">xerC</name>
    <name evidence="14" type="ORF">ABUE30_13430</name>
</gene>
<comment type="function">
    <text evidence="11">Site-specific tyrosine recombinase, which acts by catalyzing the cutting and rejoining of the recombining DNA molecules. The XerC-XerD complex is essential to convert dimers of the bacterial chromosome into monomers to permit their segregation at cell division. It also contributes to the segregational stability of plasmids.</text>
</comment>
<evidence type="ECO:0000256" key="5">
    <source>
        <dbReference type="ARBA" id="ARBA00022618"/>
    </source>
</evidence>
<dbReference type="InterPro" id="IPR002104">
    <property type="entry name" value="Integrase_catalytic"/>
</dbReference>
<dbReference type="Gene3D" id="1.10.150.130">
    <property type="match status" value="1"/>
</dbReference>
<dbReference type="HAMAP" id="MF_01808">
    <property type="entry name" value="Recomb_XerC_XerD"/>
    <property type="match status" value="1"/>
</dbReference>
<dbReference type="PROSITE" id="PS51900">
    <property type="entry name" value="CB"/>
    <property type="match status" value="1"/>
</dbReference>
<comment type="subcellular location">
    <subcellularLocation>
        <location evidence="1 11">Cytoplasm</location>
    </subcellularLocation>
</comment>
<keyword evidence="9 11" id="KW-0233">DNA recombination</keyword>
<accession>A0ABW9G8L4</accession>